<dbReference type="Gene3D" id="2.30.30.720">
    <property type="entry name" value="Protein of unknown function (DUF3247)"/>
    <property type="match status" value="1"/>
</dbReference>
<evidence type="ECO:0000313" key="1">
    <source>
        <dbReference type="EMBL" id="ALN57711.1"/>
    </source>
</evidence>
<dbReference type="EMBL" id="CP013140">
    <property type="protein sequence ID" value="ALN57711.1"/>
    <property type="molecule type" value="Genomic_DNA"/>
</dbReference>
<organism evidence="1 2">
    <name type="scientific">Lysobacter enzymogenes</name>
    <dbReference type="NCBI Taxonomy" id="69"/>
    <lineage>
        <taxon>Bacteria</taxon>
        <taxon>Pseudomonadati</taxon>
        <taxon>Pseudomonadota</taxon>
        <taxon>Gammaproteobacteria</taxon>
        <taxon>Lysobacterales</taxon>
        <taxon>Lysobacteraceae</taxon>
        <taxon>Lysobacter</taxon>
    </lineage>
</organism>
<evidence type="ECO:0000313" key="2">
    <source>
        <dbReference type="Proteomes" id="UP000061569"/>
    </source>
</evidence>
<protein>
    <submittedName>
        <fullName evidence="1">Uncharacterized protein</fullName>
    </submittedName>
</protein>
<dbReference type="AlphaFoldDB" id="A0A0S2DHG7"/>
<dbReference type="InterPro" id="IPR021649">
    <property type="entry name" value="DUF3247"/>
</dbReference>
<sequence>MTKLADRVYRDPADLRRLTALVEQLPDEGLVDLQLVDGSWRAAVVTTRPSLQTFLDRDGREGINAVVRIDDPRTGRSDYLWIDELAQVRPIHSAQRRFTD</sequence>
<dbReference type="Proteomes" id="UP000061569">
    <property type="component" value="Chromosome"/>
</dbReference>
<reference evidence="1 2" key="1">
    <citation type="submission" date="2015-11" db="EMBL/GenBank/DDBJ databases">
        <title>Genome sequences of Lysobacter enzymogenes strain C3 and Lysobacter antibioticus ATCC 29479.</title>
        <authorList>
            <person name="Kobayashi D.Y."/>
        </authorList>
    </citation>
    <scope>NUCLEOTIDE SEQUENCE [LARGE SCALE GENOMIC DNA]</scope>
    <source>
        <strain evidence="1 2">C3</strain>
    </source>
</reference>
<accession>A0A0S2DHG7</accession>
<dbReference type="RefSeq" id="WP_057947479.1">
    <property type="nucleotide sequence ID" value="NZ_CP067396.1"/>
</dbReference>
<dbReference type="OrthoDB" id="5958099at2"/>
<dbReference type="PATRIC" id="fig|69.6.peg.2323"/>
<gene>
    <name evidence="1" type="ORF">GLE_2362</name>
</gene>
<dbReference type="Pfam" id="PF11607">
    <property type="entry name" value="DUF3247"/>
    <property type="match status" value="1"/>
</dbReference>
<dbReference type="KEGG" id="lez:GLE_2362"/>
<name>A0A0S2DHG7_LYSEN</name>
<proteinExistence type="predicted"/>
<dbReference type="STRING" id="69.GLE_2362"/>